<comment type="caution">
    <text evidence="2">The sequence shown here is derived from an EMBL/GenBank/DDBJ whole genome shotgun (WGS) entry which is preliminary data.</text>
</comment>
<dbReference type="EMBL" id="JALNTZ010000002">
    <property type="protein sequence ID" value="KAJ3663760.1"/>
    <property type="molecule type" value="Genomic_DNA"/>
</dbReference>
<accession>A0AA38IWU7</accession>
<dbReference type="AlphaFoldDB" id="A0AA38IWU7"/>
<feature type="compositionally biased region" description="Basic and acidic residues" evidence="1">
    <location>
        <begin position="62"/>
        <end position="77"/>
    </location>
</feature>
<reference evidence="2" key="1">
    <citation type="journal article" date="2023" name="G3 (Bethesda)">
        <title>Whole genome assemblies of Zophobas morio and Tenebrio molitor.</title>
        <authorList>
            <person name="Kaur S."/>
            <person name="Stinson S.A."/>
            <person name="diCenzo G.C."/>
        </authorList>
    </citation>
    <scope>NUCLEOTIDE SEQUENCE</scope>
    <source>
        <strain evidence="2">QUZm001</strain>
    </source>
</reference>
<feature type="compositionally biased region" description="Basic and acidic residues" evidence="1">
    <location>
        <begin position="44"/>
        <end position="53"/>
    </location>
</feature>
<feature type="compositionally biased region" description="Basic and acidic residues" evidence="1">
    <location>
        <begin position="87"/>
        <end position="98"/>
    </location>
</feature>
<name>A0AA38IWU7_9CUCU</name>
<evidence type="ECO:0000313" key="2">
    <source>
        <dbReference type="EMBL" id="KAJ3663760.1"/>
    </source>
</evidence>
<gene>
    <name evidence="2" type="ORF">Zmor_007987</name>
</gene>
<sequence>MRQNPTIFREDKEESKRMHKIMSEKIQDLEKYEKNIKESNQNWRESKKMRENSGKFGRIRRSMKEPEIPADSKDPSESQKIQSFLRESGKIRENLIES</sequence>
<organism evidence="2 3">
    <name type="scientific">Zophobas morio</name>
    <dbReference type="NCBI Taxonomy" id="2755281"/>
    <lineage>
        <taxon>Eukaryota</taxon>
        <taxon>Metazoa</taxon>
        <taxon>Ecdysozoa</taxon>
        <taxon>Arthropoda</taxon>
        <taxon>Hexapoda</taxon>
        <taxon>Insecta</taxon>
        <taxon>Pterygota</taxon>
        <taxon>Neoptera</taxon>
        <taxon>Endopterygota</taxon>
        <taxon>Coleoptera</taxon>
        <taxon>Polyphaga</taxon>
        <taxon>Cucujiformia</taxon>
        <taxon>Tenebrionidae</taxon>
        <taxon>Zophobas</taxon>
    </lineage>
</organism>
<keyword evidence="3" id="KW-1185">Reference proteome</keyword>
<evidence type="ECO:0000256" key="1">
    <source>
        <dbReference type="SAM" id="MobiDB-lite"/>
    </source>
</evidence>
<evidence type="ECO:0000313" key="3">
    <source>
        <dbReference type="Proteomes" id="UP001168821"/>
    </source>
</evidence>
<proteinExistence type="predicted"/>
<feature type="region of interest" description="Disordered" evidence="1">
    <location>
        <begin position="40"/>
        <end position="98"/>
    </location>
</feature>
<dbReference type="Proteomes" id="UP001168821">
    <property type="component" value="Unassembled WGS sequence"/>
</dbReference>
<protein>
    <submittedName>
        <fullName evidence="2">Uncharacterized protein</fullName>
    </submittedName>
</protein>